<organism evidence="6 7">
    <name type="scientific">Erwinia persicina</name>
    <dbReference type="NCBI Taxonomy" id="55211"/>
    <lineage>
        <taxon>Bacteria</taxon>
        <taxon>Pseudomonadati</taxon>
        <taxon>Pseudomonadota</taxon>
        <taxon>Gammaproteobacteria</taxon>
        <taxon>Enterobacterales</taxon>
        <taxon>Erwiniaceae</taxon>
        <taxon>Erwinia</taxon>
    </lineage>
</organism>
<evidence type="ECO:0000256" key="3">
    <source>
        <dbReference type="ARBA" id="ARBA00023163"/>
    </source>
</evidence>
<feature type="domain" description="HTH deoR-type" evidence="4">
    <location>
        <begin position="2"/>
        <end position="57"/>
    </location>
</feature>
<dbReference type="SMART" id="SM01134">
    <property type="entry name" value="DeoRC"/>
    <property type="match status" value="1"/>
</dbReference>
<evidence type="ECO:0000256" key="1">
    <source>
        <dbReference type="ARBA" id="ARBA00023015"/>
    </source>
</evidence>
<dbReference type="STRING" id="1219360.GCA_001571305_03706"/>
<proteinExistence type="predicted"/>
<keyword evidence="8" id="KW-1185">Reference proteome</keyword>
<dbReference type="AlphaFoldDB" id="A0A4U3EZX5"/>
<dbReference type="Pfam" id="PF00455">
    <property type="entry name" value="DeoRC"/>
    <property type="match status" value="1"/>
</dbReference>
<dbReference type="InterPro" id="IPR037171">
    <property type="entry name" value="NagB/RpiA_transferase-like"/>
</dbReference>
<keyword evidence="3" id="KW-0804">Transcription</keyword>
<dbReference type="Gene3D" id="1.10.10.10">
    <property type="entry name" value="Winged helix-like DNA-binding domain superfamily/Winged helix DNA-binding domain"/>
    <property type="match status" value="1"/>
</dbReference>
<sequence length="246" mass="27109">MMKQRHRRILDRVEEKGKVSINELAQIAGVSGVTIRKDLNVLESLHYLTRAHGYAVSLNDLSERVSSNFSTKEAMAKRALSLLSEGDTLFIEAGSSNAHFAREIGRSGLDVTVVTPCVYVANELKNCYQDVVLIGGVLQKRSECLVGPLTHLCINNINFNKVFIGIDGYSPEQGFTGRDIMRAENIRLAIEKRVQNFVIAESGKFGKLFPYNVAKHSDIGTVITDAGLLLTMEDALQQQGVTVLKV</sequence>
<dbReference type="PROSITE" id="PS51000">
    <property type="entry name" value="HTH_DEOR_2"/>
    <property type="match status" value="1"/>
</dbReference>
<dbReference type="InterPro" id="IPR001034">
    <property type="entry name" value="DeoR_HTH"/>
</dbReference>
<keyword evidence="1" id="KW-0805">Transcription regulation</keyword>
<dbReference type="InterPro" id="IPR014036">
    <property type="entry name" value="DeoR-like_C"/>
</dbReference>
<accession>A0A4U3EZX5</accession>
<dbReference type="InterPro" id="IPR050313">
    <property type="entry name" value="Carb_Metab_HTH_regulators"/>
</dbReference>
<dbReference type="InterPro" id="IPR036388">
    <property type="entry name" value="WH-like_DNA-bd_sf"/>
</dbReference>
<protein>
    <submittedName>
        <fullName evidence="6">DeoR/GlpR transcriptional regulator</fullName>
    </submittedName>
</protein>
<dbReference type="InterPro" id="IPR036390">
    <property type="entry name" value="WH_DNA-bd_sf"/>
</dbReference>
<dbReference type="PRINTS" id="PR00037">
    <property type="entry name" value="HTHLACR"/>
</dbReference>
<dbReference type="Proteomes" id="UP000661012">
    <property type="component" value="Unassembled WGS sequence"/>
</dbReference>
<dbReference type="EMBL" id="JACYNN010000014">
    <property type="protein sequence ID" value="MBD8108088.1"/>
    <property type="molecule type" value="Genomic_DNA"/>
</dbReference>
<keyword evidence="2" id="KW-0238">DNA-binding</keyword>
<evidence type="ECO:0000259" key="4">
    <source>
        <dbReference type="PROSITE" id="PS51000"/>
    </source>
</evidence>
<dbReference type="PROSITE" id="PS00894">
    <property type="entry name" value="HTH_DEOR_1"/>
    <property type="match status" value="1"/>
</dbReference>
<dbReference type="Pfam" id="PF08220">
    <property type="entry name" value="HTH_DeoR"/>
    <property type="match status" value="1"/>
</dbReference>
<dbReference type="OrthoDB" id="9797223at2"/>
<gene>
    <name evidence="6" type="ORF">EpCFBP13511_18590</name>
    <name evidence="5" type="ORF">IFT93_16955</name>
</gene>
<evidence type="ECO:0000256" key="2">
    <source>
        <dbReference type="ARBA" id="ARBA00023125"/>
    </source>
</evidence>
<evidence type="ECO:0000313" key="7">
    <source>
        <dbReference type="Proteomes" id="UP000306393"/>
    </source>
</evidence>
<reference evidence="5 8" key="2">
    <citation type="journal article" date="2020" name="FEMS Microbiol. Ecol.">
        <title>Temporal dynamics of bacterial communities during seed development and maturation.</title>
        <authorList>
            <person name="Chesneau G."/>
            <person name="Torres-Cortes G."/>
            <person name="Briand M."/>
            <person name="Darrasse A."/>
            <person name="Preveaux A."/>
            <person name="Marais C."/>
            <person name="Jacques M.A."/>
            <person name="Shade A."/>
            <person name="Barret M."/>
        </authorList>
    </citation>
    <scope>NUCLEOTIDE SEQUENCE [LARGE SCALE GENOMIC DNA]</scope>
    <source>
        <strain evidence="5 8">CFBP13732</strain>
    </source>
</reference>
<dbReference type="GeneID" id="67478428"/>
<reference evidence="6 7" key="1">
    <citation type="journal article" date="2019" name="Sci. Rep.">
        <title>Differences in resource use lead to coexistence of seed-transmitted microbial populations.</title>
        <authorList>
            <person name="Torres-Cortes G."/>
            <person name="Garcia B.J."/>
            <person name="Compant S."/>
            <person name="Rezki S."/>
            <person name="Jones P."/>
            <person name="Preveaux A."/>
            <person name="Briand M."/>
            <person name="Roulet A."/>
            <person name="Bouchez O."/>
            <person name="Jacobson D."/>
            <person name="Barret M."/>
        </authorList>
    </citation>
    <scope>NUCLEOTIDE SEQUENCE [LARGE SCALE GENOMIC DNA]</scope>
    <source>
        <strain evidence="6 7">CFBP13511</strain>
    </source>
</reference>
<dbReference type="PANTHER" id="PTHR30363:SF59">
    <property type="entry name" value="DEOR FAMILY REGULATORY PROTEIN"/>
    <property type="match status" value="1"/>
</dbReference>
<name>A0A4U3EZX5_9GAMM</name>
<dbReference type="SUPFAM" id="SSF46785">
    <property type="entry name" value="Winged helix' DNA-binding domain"/>
    <property type="match status" value="1"/>
</dbReference>
<dbReference type="InterPro" id="IPR018356">
    <property type="entry name" value="Tscrpt_reg_HTH_DeoR_CS"/>
</dbReference>
<dbReference type="SMART" id="SM00420">
    <property type="entry name" value="HTH_DEOR"/>
    <property type="match status" value="1"/>
</dbReference>
<evidence type="ECO:0000313" key="5">
    <source>
        <dbReference type="EMBL" id="MBD8108088.1"/>
    </source>
</evidence>
<dbReference type="SUPFAM" id="SSF100950">
    <property type="entry name" value="NagB/RpiA/CoA transferase-like"/>
    <property type="match status" value="1"/>
</dbReference>
<dbReference type="PANTHER" id="PTHR30363">
    <property type="entry name" value="HTH-TYPE TRANSCRIPTIONAL REGULATOR SRLR-RELATED"/>
    <property type="match status" value="1"/>
</dbReference>
<evidence type="ECO:0000313" key="6">
    <source>
        <dbReference type="EMBL" id="TKJ86130.1"/>
    </source>
</evidence>
<dbReference type="GO" id="GO:0003677">
    <property type="term" value="F:DNA binding"/>
    <property type="evidence" value="ECO:0007669"/>
    <property type="project" value="UniProtKB-KW"/>
</dbReference>
<comment type="caution">
    <text evidence="6">The sequence shown here is derived from an EMBL/GenBank/DDBJ whole genome shotgun (WGS) entry which is preliminary data.</text>
</comment>
<dbReference type="Proteomes" id="UP000306393">
    <property type="component" value="Unassembled WGS sequence"/>
</dbReference>
<evidence type="ECO:0000313" key="8">
    <source>
        <dbReference type="Proteomes" id="UP000661012"/>
    </source>
</evidence>
<dbReference type="EMBL" id="QGAC01000020">
    <property type="protein sequence ID" value="TKJ86130.1"/>
    <property type="molecule type" value="Genomic_DNA"/>
</dbReference>
<dbReference type="GO" id="GO:0003700">
    <property type="term" value="F:DNA-binding transcription factor activity"/>
    <property type="evidence" value="ECO:0007669"/>
    <property type="project" value="InterPro"/>
</dbReference>
<dbReference type="RefSeq" id="WP_084344219.1">
    <property type="nucleotide sequence ID" value="NZ_CP082141.1"/>
</dbReference>